<comment type="caution">
    <text evidence="3">The sequence shown here is derived from an EMBL/GenBank/DDBJ whole genome shotgun (WGS) entry which is preliminary data.</text>
</comment>
<feature type="region of interest" description="Disordered" evidence="1">
    <location>
        <begin position="392"/>
        <end position="438"/>
    </location>
</feature>
<dbReference type="SUPFAM" id="SSF54236">
    <property type="entry name" value="Ubiquitin-like"/>
    <property type="match status" value="1"/>
</dbReference>
<keyword evidence="4" id="KW-1185">Reference proteome</keyword>
<sequence length="483" mass="51357">MHSLLSRNTDKDMMEEPVNTCAAAWQEDQGSLHKPTMKEPLKIPTDVYAAPVSPTKLRSLVRTASNAAINVSAAAIGTPVSLMLSAAALTSAPASIVRAASSYVGEPRALLGAVLGWASWAPTPVHKVRKKKIVKGESVRLEVKLLNGADLVMELPAEATLAESREQVARSLGLPLRRQFFVVAEDRARSAGLSSLAGSVSRHLAAPRDLRGTLISWVNFIFLPEAVNRELYGRGLIGSLKATTWWQQLQEKQNKAAQQSAPLKDGVRVQVETLAGQVMAVEVDAGASLAAMRAGIYQEVGIAAKQQRLIILERTGPGALTHLTNTMLLHSLAGARSLVSAASWASCTLMSALKEDTRFPINVRTTDGACLALAVTGDTTMDQLRDMVEARTIGRRRDPPGNPLPATAVGSGGGETPRSYPLPELGQGTPPKKPASPERAVVAVAAAAVEKHAPTITLAEIGLPEAMPARRPITQHIVRIVHI</sequence>
<dbReference type="InterPro" id="IPR000626">
    <property type="entry name" value="Ubiquitin-like_dom"/>
</dbReference>
<evidence type="ECO:0000259" key="2">
    <source>
        <dbReference type="PROSITE" id="PS50053"/>
    </source>
</evidence>
<evidence type="ECO:0000313" key="4">
    <source>
        <dbReference type="Proteomes" id="UP001491310"/>
    </source>
</evidence>
<organism evidence="3 4">
    <name type="scientific">Coccomyxa subellipsoidea</name>
    <dbReference type="NCBI Taxonomy" id="248742"/>
    <lineage>
        <taxon>Eukaryota</taxon>
        <taxon>Viridiplantae</taxon>
        <taxon>Chlorophyta</taxon>
        <taxon>core chlorophytes</taxon>
        <taxon>Trebouxiophyceae</taxon>
        <taxon>Trebouxiophyceae incertae sedis</taxon>
        <taxon>Coccomyxaceae</taxon>
        <taxon>Coccomyxa</taxon>
    </lineage>
</organism>
<gene>
    <name evidence="3" type="ORF">WJX75_009155</name>
</gene>
<dbReference type="Gene3D" id="3.10.20.90">
    <property type="entry name" value="Phosphatidylinositol 3-kinase Catalytic Subunit, Chain A, domain 1"/>
    <property type="match status" value="1"/>
</dbReference>
<dbReference type="Proteomes" id="UP001491310">
    <property type="component" value="Unassembled WGS sequence"/>
</dbReference>
<dbReference type="EMBL" id="JALJOT010000014">
    <property type="protein sequence ID" value="KAK9903576.1"/>
    <property type="molecule type" value="Genomic_DNA"/>
</dbReference>
<protein>
    <recommendedName>
        <fullName evidence="2">Ubiquitin-like domain-containing protein</fullName>
    </recommendedName>
</protein>
<feature type="domain" description="Ubiquitin-like" evidence="2">
    <location>
        <begin position="267"/>
        <end position="316"/>
    </location>
</feature>
<reference evidence="3 4" key="1">
    <citation type="journal article" date="2024" name="Nat. Commun.">
        <title>Phylogenomics reveals the evolutionary origins of lichenization in chlorophyte algae.</title>
        <authorList>
            <person name="Puginier C."/>
            <person name="Libourel C."/>
            <person name="Otte J."/>
            <person name="Skaloud P."/>
            <person name="Haon M."/>
            <person name="Grisel S."/>
            <person name="Petersen M."/>
            <person name="Berrin J.G."/>
            <person name="Delaux P.M."/>
            <person name="Dal Grande F."/>
            <person name="Keller J."/>
        </authorList>
    </citation>
    <scope>NUCLEOTIDE SEQUENCE [LARGE SCALE GENOMIC DNA]</scope>
    <source>
        <strain evidence="3 4">SAG 216-7</strain>
    </source>
</reference>
<dbReference type="PROSITE" id="PS50053">
    <property type="entry name" value="UBIQUITIN_2"/>
    <property type="match status" value="1"/>
</dbReference>
<name>A0ABR2YEG5_9CHLO</name>
<proteinExistence type="predicted"/>
<evidence type="ECO:0000256" key="1">
    <source>
        <dbReference type="SAM" id="MobiDB-lite"/>
    </source>
</evidence>
<accession>A0ABR2YEG5</accession>
<evidence type="ECO:0000313" key="3">
    <source>
        <dbReference type="EMBL" id="KAK9903576.1"/>
    </source>
</evidence>
<dbReference type="InterPro" id="IPR029071">
    <property type="entry name" value="Ubiquitin-like_domsf"/>
</dbReference>